<name>A0A224Y5Z2_9ACAR</name>
<dbReference type="EMBL" id="GFPF01001821">
    <property type="protein sequence ID" value="MAA12967.1"/>
    <property type="molecule type" value="Transcribed_RNA"/>
</dbReference>
<evidence type="ECO:0000256" key="1">
    <source>
        <dbReference type="SAM" id="Phobius"/>
    </source>
</evidence>
<organism evidence="2">
    <name type="scientific">Rhipicephalus zambeziensis</name>
    <dbReference type="NCBI Taxonomy" id="60191"/>
    <lineage>
        <taxon>Eukaryota</taxon>
        <taxon>Metazoa</taxon>
        <taxon>Ecdysozoa</taxon>
        <taxon>Arthropoda</taxon>
        <taxon>Chelicerata</taxon>
        <taxon>Arachnida</taxon>
        <taxon>Acari</taxon>
        <taxon>Parasitiformes</taxon>
        <taxon>Ixodida</taxon>
        <taxon>Ixodoidea</taxon>
        <taxon>Ixodidae</taxon>
        <taxon>Rhipicephalinae</taxon>
        <taxon>Rhipicephalus</taxon>
        <taxon>Rhipicephalus</taxon>
    </lineage>
</organism>
<keyword evidence="1" id="KW-0812">Transmembrane</keyword>
<dbReference type="AlphaFoldDB" id="A0A224Y5Z2"/>
<evidence type="ECO:0000313" key="2">
    <source>
        <dbReference type="EMBL" id="MAA12967.1"/>
    </source>
</evidence>
<protein>
    <submittedName>
        <fullName evidence="2">Uncharacterized protein</fullName>
    </submittedName>
</protein>
<keyword evidence="1" id="KW-0472">Membrane</keyword>
<accession>A0A224Y5Z2</accession>
<feature type="transmembrane region" description="Helical" evidence="1">
    <location>
        <begin position="7"/>
        <end position="24"/>
    </location>
</feature>
<reference evidence="2" key="1">
    <citation type="journal article" date="2017" name="Parasit. Vectors">
        <title>Sialotranscriptomics of Rhipicephalus zambeziensis reveals intricate expression profiles of secretory proteins and suggests tight temporal transcriptional regulation during blood-feeding.</title>
        <authorList>
            <person name="de Castro M.H."/>
            <person name="de Klerk D."/>
            <person name="Pienaar R."/>
            <person name="Rees D.J.G."/>
            <person name="Mans B.J."/>
        </authorList>
    </citation>
    <scope>NUCLEOTIDE SEQUENCE</scope>
    <source>
        <tissue evidence="2">Salivary glands</tissue>
    </source>
</reference>
<sequence length="80" mass="9248">MQVPRSFLFFFIIISFFYHLSSHLQNTDSHEGSLVGLFVHSHHGRASQYMQDRDHTSSLCPVCCTVPYFALLGHNDRLYS</sequence>
<proteinExistence type="predicted"/>
<keyword evidence="1" id="KW-1133">Transmembrane helix</keyword>